<evidence type="ECO:0000313" key="2">
    <source>
        <dbReference type="Proteomes" id="UP000616151"/>
    </source>
</evidence>
<evidence type="ECO:0000313" key="1">
    <source>
        <dbReference type="EMBL" id="MBK1867635.1"/>
    </source>
</evidence>
<dbReference type="Proteomes" id="UP000616151">
    <property type="component" value="Unassembled WGS sequence"/>
</dbReference>
<organism evidence="1 2">
    <name type="scientific">Taklimakanibacter albus</name>
    <dbReference type="NCBI Taxonomy" id="2800327"/>
    <lineage>
        <taxon>Bacteria</taxon>
        <taxon>Pseudomonadati</taxon>
        <taxon>Pseudomonadota</taxon>
        <taxon>Alphaproteobacteria</taxon>
        <taxon>Hyphomicrobiales</taxon>
        <taxon>Aestuariivirgaceae</taxon>
        <taxon>Taklimakanibacter</taxon>
    </lineage>
</organism>
<name>A0ACC5R4P0_9HYPH</name>
<keyword evidence="2" id="KW-1185">Reference proteome</keyword>
<accession>A0ACC5R4P0</accession>
<sequence>MTSASRTLLLRHRPALNRQVSRLPIYIGVTIIAVLVLYPFVFMLSTALRESTILRFSPWDLVPSDVTLANFHRLFSDTSMLNWLGNSMFVATTTALLKVGIDSLAGYAFARLQFKFKELIFLLLIAAMMVPPAVTIVPRFLLLRDIGLINTPWALILPHLSYPLGVFLMRQAMATIPYELEEAAKLDGCSVFTIYWRIVLPLVAPALAVVVITTFMYQWVDLLWPVVAITNDGLKTVTVGISSMKAEQSRADWGLIMAANTCAMIPIGMLFVFCQRYFMTGMTSGSLK</sequence>
<proteinExistence type="predicted"/>
<comment type="caution">
    <text evidence="1">The sequence shown here is derived from an EMBL/GenBank/DDBJ whole genome shotgun (WGS) entry which is preliminary data.</text>
</comment>
<reference evidence="1" key="1">
    <citation type="submission" date="2021-01" db="EMBL/GenBank/DDBJ databases">
        <authorList>
            <person name="Sun Q."/>
        </authorList>
    </citation>
    <scope>NUCLEOTIDE SEQUENCE</scope>
    <source>
        <strain evidence="1">YIM B02566</strain>
    </source>
</reference>
<dbReference type="EMBL" id="JAENHL010000007">
    <property type="protein sequence ID" value="MBK1867635.1"/>
    <property type="molecule type" value="Genomic_DNA"/>
</dbReference>
<protein>
    <submittedName>
        <fullName evidence="1">Carbohydrate ABC transporter permease</fullName>
    </submittedName>
</protein>
<gene>
    <name evidence="1" type="ORF">JHL16_14855</name>
</gene>